<evidence type="ECO:0000259" key="7">
    <source>
        <dbReference type="Pfam" id="PF09335"/>
    </source>
</evidence>
<dbReference type="AlphaFoldDB" id="A0A128A3T2"/>
<dbReference type="InterPro" id="IPR051311">
    <property type="entry name" value="DedA_domain"/>
</dbReference>
<gene>
    <name evidence="8" type="ORF">NDEV_1250</name>
</gene>
<organism evidence="8 9">
    <name type="scientific">Nitrosotalea devaniterrae</name>
    <dbReference type="NCBI Taxonomy" id="1078905"/>
    <lineage>
        <taxon>Archaea</taxon>
        <taxon>Nitrososphaerota</taxon>
        <taxon>Nitrososphaeria</taxon>
        <taxon>Nitrosotaleales</taxon>
        <taxon>Nitrosotaleaceae</taxon>
        <taxon>Nitrosotalea</taxon>
    </lineage>
</organism>
<evidence type="ECO:0000256" key="2">
    <source>
        <dbReference type="ARBA" id="ARBA00022475"/>
    </source>
</evidence>
<feature type="domain" description="VTT" evidence="7">
    <location>
        <begin position="39"/>
        <end position="164"/>
    </location>
</feature>
<evidence type="ECO:0000256" key="5">
    <source>
        <dbReference type="ARBA" id="ARBA00023136"/>
    </source>
</evidence>
<evidence type="ECO:0000256" key="4">
    <source>
        <dbReference type="ARBA" id="ARBA00022989"/>
    </source>
</evidence>
<keyword evidence="5 6" id="KW-0472">Membrane</keyword>
<keyword evidence="4 6" id="KW-1133">Transmembrane helix</keyword>
<keyword evidence="3 6" id="KW-0812">Transmembrane</keyword>
<dbReference type="PANTHER" id="PTHR42709">
    <property type="entry name" value="ALKALINE PHOSPHATASE LIKE PROTEIN"/>
    <property type="match status" value="1"/>
</dbReference>
<proteinExistence type="predicted"/>
<feature type="transmembrane region" description="Helical" evidence="6">
    <location>
        <begin position="60"/>
        <end position="81"/>
    </location>
</feature>
<name>A0A128A3T2_9ARCH</name>
<reference evidence="9" key="1">
    <citation type="submission" date="2015-10" db="EMBL/GenBank/DDBJ databases">
        <authorList>
            <person name="Lehtovirta-Morley L.E."/>
            <person name="Vieille C."/>
        </authorList>
    </citation>
    <scope>NUCLEOTIDE SEQUENCE [LARGE SCALE GENOMIC DNA]</scope>
</reference>
<keyword evidence="9" id="KW-1185">Reference proteome</keyword>
<accession>A0A128A3T2</accession>
<dbReference type="PANTHER" id="PTHR42709:SF6">
    <property type="entry name" value="UNDECAPRENYL PHOSPHATE TRANSPORTER A"/>
    <property type="match status" value="1"/>
</dbReference>
<evidence type="ECO:0000313" key="9">
    <source>
        <dbReference type="Proteomes" id="UP000196239"/>
    </source>
</evidence>
<feature type="transmembrane region" description="Helical" evidence="6">
    <location>
        <begin position="145"/>
        <end position="168"/>
    </location>
</feature>
<dbReference type="EMBL" id="LN890280">
    <property type="protein sequence ID" value="CUR52015.1"/>
    <property type="molecule type" value="Genomic_DNA"/>
</dbReference>
<dbReference type="Proteomes" id="UP000196239">
    <property type="component" value="Chromosome 1"/>
</dbReference>
<dbReference type="GO" id="GO:0005886">
    <property type="term" value="C:plasma membrane"/>
    <property type="evidence" value="ECO:0007669"/>
    <property type="project" value="UniProtKB-SubCell"/>
</dbReference>
<evidence type="ECO:0000256" key="1">
    <source>
        <dbReference type="ARBA" id="ARBA00004651"/>
    </source>
</evidence>
<dbReference type="KEGG" id="ndv:NDEV_1250"/>
<evidence type="ECO:0000313" key="8">
    <source>
        <dbReference type="EMBL" id="CUR52015.1"/>
    </source>
</evidence>
<feature type="transmembrane region" description="Helical" evidence="6">
    <location>
        <begin position="180"/>
        <end position="197"/>
    </location>
</feature>
<evidence type="ECO:0000256" key="6">
    <source>
        <dbReference type="SAM" id="Phobius"/>
    </source>
</evidence>
<dbReference type="Pfam" id="PF09335">
    <property type="entry name" value="VTT_dom"/>
    <property type="match status" value="1"/>
</dbReference>
<comment type="subcellular location">
    <subcellularLocation>
        <location evidence="1">Cell membrane</location>
        <topology evidence="1">Multi-pass membrane protein</topology>
    </subcellularLocation>
</comment>
<protein>
    <submittedName>
        <fullName evidence="8">SNARE associated Golgi protein-like protein</fullName>
    </submittedName>
</protein>
<evidence type="ECO:0000256" key="3">
    <source>
        <dbReference type="ARBA" id="ARBA00022692"/>
    </source>
</evidence>
<keyword evidence="2" id="KW-1003">Cell membrane</keyword>
<dbReference type="InterPro" id="IPR032816">
    <property type="entry name" value="VTT_dom"/>
</dbReference>
<sequence length="207" mass="22833">MVALDIINNLANFVIQTISNTGYLGIFFLMVAESALIPIPSEIIMPFSGYLASTGKLNPILIILAGAVGNLVGSLIAYFIGVKLGREFILKYGKYVLLKKSHLEWTESYFKKYGDRSTFVSRLLPAIRTYISLPAGVARMNLKKFVAYTFAGSIIWSVLLTYVGIALGDQWTKIRHYSDYIDGAVIVGIIIIIIIIAKKKIGKTESS</sequence>
<feature type="transmembrane region" description="Helical" evidence="6">
    <location>
        <begin position="21"/>
        <end position="40"/>
    </location>
</feature>